<name>A0ABR7YAX1_9SPHI</name>
<protein>
    <recommendedName>
        <fullName evidence="4">Outer membrane protein beta-barrel domain-containing protein</fullName>
    </recommendedName>
</protein>
<comment type="caution">
    <text evidence="2">The sequence shown here is derived from an EMBL/GenBank/DDBJ whole genome shotgun (WGS) entry which is preliminary data.</text>
</comment>
<keyword evidence="1" id="KW-0732">Signal</keyword>
<evidence type="ECO:0000313" key="3">
    <source>
        <dbReference type="Proteomes" id="UP000651271"/>
    </source>
</evidence>
<dbReference type="Gene3D" id="2.40.160.170">
    <property type="match status" value="1"/>
</dbReference>
<accession>A0ABR7YAX1</accession>
<feature type="signal peptide" evidence="1">
    <location>
        <begin position="1"/>
        <end position="20"/>
    </location>
</feature>
<gene>
    <name evidence="2" type="ORF">H8B04_02525</name>
</gene>
<dbReference type="EMBL" id="JACOIJ010000003">
    <property type="protein sequence ID" value="MBD1428451.1"/>
    <property type="molecule type" value="Genomic_DNA"/>
</dbReference>
<keyword evidence="3" id="KW-1185">Reference proteome</keyword>
<dbReference type="RefSeq" id="WP_165289573.1">
    <property type="nucleotide sequence ID" value="NZ_JACOIJ010000003.1"/>
</dbReference>
<evidence type="ECO:0000256" key="1">
    <source>
        <dbReference type="SAM" id="SignalP"/>
    </source>
</evidence>
<organism evidence="2 3">
    <name type="scientific">Sphingobacterium litopenaei</name>
    <dbReference type="NCBI Taxonomy" id="2763500"/>
    <lineage>
        <taxon>Bacteria</taxon>
        <taxon>Pseudomonadati</taxon>
        <taxon>Bacteroidota</taxon>
        <taxon>Sphingobacteriia</taxon>
        <taxon>Sphingobacteriales</taxon>
        <taxon>Sphingobacteriaceae</taxon>
        <taxon>Sphingobacterium</taxon>
    </lineage>
</organism>
<proteinExistence type="predicted"/>
<feature type="chain" id="PRO_5047524276" description="Outer membrane protein beta-barrel domain-containing protein" evidence="1">
    <location>
        <begin position="21"/>
        <end position="237"/>
    </location>
</feature>
<reference evidence="2 3" key="1">
    <citation type="submission" date="2020-08" db="EMBL/GenBank/DDBJ databases">
        <title>Sphingobacterium sp. DN04309 isolated from aquaculture water.</title>
        <authorList>
            <person name="Zhang M."/>
        </authorList>
    </citation>
    <scope>NUCLEOTIDE SEQUENCE [LARGE SCALE GENOMIC DNA]</scope>
    <source>
        <strain evidence="2 3">DN04309</strain>
    </source>
</reference>
<sequence>MKKRLLLFSCQIVAAGCLMAQTDTLSYPSGFQTNKMSIQLQGGTNGFGAGVRYQVLEKLAVRLNGTFFSYKMNDPLKGRNINLAALGDYKDDVKYVQGSVSQVGLLGEYSLLPVLRVVAGGAVLNNTEVDGYLKPSKGIDVGNLSITPEQIGDLKAQVSYNGFAPYIGLGLGRSTPSKRFGVNVDLGSYYMSPAKVNIDATKMLAPNKQQESTLENNLSSFRWMPTIQLNLNFRIAK</sequence>
<evidence type="ECO:0008006" key="4">
    <source>
        <dbReference type="Google" id="ProtNLM"/>
    </source>
</evidence>
<dbReference type="PROSITE" id="PS51257">
    <property type="entry name" value="PROKAR_LIPOPROTEIN"/>
    <property type="match status" value="1"/>
</dbReference>
<evidence type="ECO:0000313" key="2">
    <source>
        <dbReference type="EMBL" id="MBD1428451.1"/>
    </source>
</evidence>
<dbReference type="Proteomes" id="UP000651271">
    <property type="component" value="Unassembled WGS sequence"/>
</dbReference>